<comment type="caution">
    <text evidence="2">The sequence shown here is derived from an EMBL/GenBank/DDBJ whole genome shotgun (WGS) entry which is preliminary data.</text>
</comment>
<dbReference type="EMBL" id="JABFAF010263774">
    <property type="protein sequence ID" value="MBA0876128.1"/>
    <property type="molecule type" value="Genomic_DNA"/>
</dbReference>
<evidence type="ECO:0000313" key="2">
    <source>
        <dbReference type="EMBL" id="MBA0876128.1"/>
    </source>
</evidence>
<evidence type="ECO:0000259" key="1">
    <source>
        <dbReference type="Pfam" id="PF13456"/>
    </source>
</evidence>
<feature type="domain" description="RNase H type-1" evidence="1">
    <location>
        <begin position="175"/>
        <end position="255"/>
    </location>
</feature>
<dbReference type="AlphaFoldDB" id="A0A7J9MYS4"/>
<protein>
    <recommendedName>
        <fullName evidence="1">RNase H type-1 domain-containing protein</fullName>
    </recommendedName>
</protein>
<keyword evidence="3" id="KW-1185">Reference proteome</keyword>
<dbReference type="Gene3D" id="3.30.420.10">
    <property type="entry name" value="Ribonuclease H-like superfamily/Ribonuclease H"/>
    <property type="match status" value="1"/>
</dbReference>
<evidence type="ECO:0000313" key="3">
    <source>
        <dbReference type="Proteomes" id="UP000593576"/>
    </source>
</evidence>
<dbReference type="Pfam" id="PF13456">
    <property type="entry name" value="RVT_3"/>
    <property type="match status" value="1"/>
</dbReference>
<organism evidence="2 3">
    <name type="scientific">Gossypium schwendimanii</name>
    <name type="common">Cotton</name>
    <dbReference type="NCBI Taxonomy" id="34291"/>
    <lineage>
        <taxon>Eukaryota</taxon>
        <taxon>Viridiplantae</taxon>
        <taxon>Streptophyta</taxon>
        <taxon>Embryophyta</taxon>
        <taxon>Tracheophyta</taxon>
        <taxon>Spermatophyta</taxon>
        <taxon>Magnoliopsida</taxon>
        <taxon>eudicotyledons</taxon>
        <taxon>Gunneridae</taxon>
        <taxon>Pentapetalae</taxon>
        <taxon>rosids</taxon>
        <taxon>malvids</taxon>
        <taxon>Malvales</taxon>
        <taxon>Malvaceae</taxon>
        <taxon>Malvoideae</taxon>
        <taxon>Gossypium</taxon>
    </lineage>
</organism>
<feature type="non-terminal residue" evidence="2">
    <location>
        <position position="263"/>
    </location>
</feature>
<sequence>LASEEGNLIRGVNASRRGPQISHLLFADDCILFGEATDKGTATFENVLKEYEVAKGLLLSGLCWRVEVSRDIKIGEDVWVPDAEGLLIKQTVSGQNITRVANLIDSDIRSWRIELVSNTFSEGDARKILRIPLANYPHDDFLVWRREQTGEFTTHALRPESDRWRPPKQGFFKINSDAAFNVKENKSYSGIIVRNFKGHILASKTMVHDNIPSGFAAKATACLQAVTMGRDLGMKYVKIEGDSLTVIKKAQNRDKSAIGPYIL</sequence>
<dbReference type="OrthoDB" id="995189at2759"/>
<name>A0A7J9MYS4_GOSSC</name>
<dbReference type="InterPro" id="IPR036397">
    <property type="entry name" value="RNaseH_sf"/>
</dbReference>
<dbReference type="GO" id="GO:0003676">
    <property type="term" value="F:nucleic acid binding"/>
    <property type="evidence" value="ECO:0007669"/>
    <property type="project" value="InterPro"/>
</dbReference>
<dbReference type="PANTHER" id="PTHR47074:SF61">
    <property type="entry name" value="RNASE H TYPE-1 DOMAIN-CONTAINING PROTEIN"/>
    <property type="match status" value="1"/>
</dbReference>
<dbReference type="InterPro" id="IPR002156">
    <property type="entry name" value="RNaseH_domain"/>
</dbReference>
<dbReference type="GO" id="GO:0004523">
    <property type="term" value="F:RNA-DNA hybrid ribonuclease activity"/>
    <property type="evidence" value="ECO:0007669"/>
    <property type="project" value="InterPro"/>
</dbReference>
<dbReference type="Proteomes" id="UP000593576">
    <property type="component" value="Unassembled WGS sequence"/>
</dbReference>
<reference evidence="2 3" key="1">
    <citation type="journal article" date="2019" name="Genome Biol. Evol.">
        <title>Insights into the evolution of the New World diploid cottons (Gossypium, subgenus Houzingenia) based on genome sequencing.</title>
        <authorList>
            <person name="Grover C.E."/>
            <person name="Arick M.A. 2nd"/>
            <person name="Thrash A."/>
            <person name="Conover J.L."/>
            <person name="Sanders W.S."/>
            <person name="Peterson D.G."/>
            <person name="Frelichowski J.E."/>
            <person name="Scheffler J.A."/>
            <person name="Scheffler B.E."/>
            <person name="Wendel J.F."/>
        </authorList>
    </citation>
    <scope>NUCLEOTIDE SEQUENCE [LARGE SCALE GENOMIC DNA]</scope>
    <source>
        <strain evidence="2">1</strain>
        <tissue evidence="2">Leaf</tissue>
    </source>
</reference>
<accession>A0A7J9MYS4</accession>
<feature type="non-terminal residue" evidence="2">
    <location>
        <position position="1"/>
    </location>
</feature>
<dbReference type="InterPro" id="IPR052929">
    <property type="entry name" value="RNase_H-like_EbsB-rel"/>
</dbReference>
<proteinExistence type="predicted"/>
<dbReference type="PANTHER" id="PTHR47074">
    <property type="entry name" value="BNAC02G40300D PROTEIN"/>
    <property type="match status" value="1"/>
</dbReference>
<gene>
    <name evidence="2" type="ORF">Goshw_013814</name>
</gene>